<feature type="region of interest" description="Disordered" evidence="1">
    <location>
        <begin position="28"/>
        <end position="83"/>
    </location>
</feature>
<evidence type="ECO:0000313" key="3">
    <source>
        <dbReference type="Proteomes" id="UP001498238"/>
    </source>
</evidence>
<evidence type="ECO:0000256" key="1">
    <source>
        <dbReference type="SAM" id="MobiDB-lite"/>
    </source>
</evidence>
<accession>A0ABP3C9Z4</accession>
<dbReference type="RefSeq" id="WP_339393386.1">
    <property type="nucleotide sequence ID" value="NZ_BAAAAF010000011.1"/>
</dbReference>
<gene>
    <name evidence="2" type="ORF">NCCP602_26080</name>
</gene>
<name>A0ABP3C9Z4_9MICO</name>
<dbReference type="EMBL" id="BAAAAF010000011">
    <property type="protein sequence ID" value="GAA0036647.1"/>
    <property type="molecule type" value="Genomic_DNA"/>
</dbReference>
<protein>
    <submittedName>
        <fullName evidence="2">Uncharacterized protein</fullName>
    </submittedName>
</protein>
<reference evidence="2 3" key="1">
    <citation type="submission" date="2024-01" db="EMBL/GenBank/DDBJ databases">
        <title>Characterization of antibiotic resistant novel bacterial strains and their environmental applications.</title>
        <authorList>
            <person name="Manzoor S."/>
            <person name="Abbas S."/>
            <person name="Arshad M."/>
            <person name="Ahmed I."/>
        </authorList>
    </citation>
    <scope>NUCLEOTIDE SEQUENCE [LARGE SCALE GENOMIC DNA]</scope>
    <source>
        <strain evidence="2 3">NCCP-602</strain>
    </source>
</reference>
<keyword evidence="3" id="KW-1185">Reference proteome</keyword>
<comment type="caution">
    <text evidence="2">The sequence shown here is derived from an EMBL/GenBank/DDBJ whole genome shotgun (WGS) entry which is preliminary data.</text>
</comment>
<sequence length="135" mass="13669">MRIDQRPFGSGTDETESDIVPVVLVTARNPVVDDSPTSQGPPDSSTPAEATTPTDASTTPGATTPTSAATTTTSGPGGFGLRGMRERCEALGGGAHGRLVDELTFETTAWIPLAPSTAVDLASPDESAAQAGAER</sequence>
<feature type="region of interest" description="Disordered" evidence="1">
    <location>
        <begin position="1"/>
        <end position="20"/>
    </location>
</feature>
<feature type="compositionally biased region" description="Low complexity" evidence="1">
    <location>
        <begin position="41"/>
        <end position="74"/>
    </location>
</feature>
<organism evidence="2 3">
    <name type="scientific">Brevibacterium metallidurans</name>
    <dbReference type="NCBI Taxonomy" id="1482676"/>
    <lineage>
        <taxon>Bacteria</taxon>
        <taxon>Bacillati</taxon>
        <taxon>Actinomycetota</taxon>
        <taxon>Actinomycetes</taxon>
        <taxon>Micrococcales</taxon>
        <taxon>Brevibacteriaceae</taxon>
        <taxon>Brevibacterium</taxon>
    </lineage>
</organism>
<evidence type="ECO:0000313" key="2">
    <source>
        <dbReference type="EMBL" id="GAA0036647.1"/>
    </source>
</evidence>
<dbReference type="Proteomes" id="UP001498238">
    <property type="component" value="Unassembled WGS sequence"/>
</dbReference>
<proteinExistence type="predicted"/>